<evidence type="ECO:0000256" key="3">
    <source>
        <dbReference type="ARBA" id="ARBA00022490"/>
    </source>
</evidence>
<dbReference type="Proteomes" id="UP000005237">
    <property type="component" value="Unassembled WGS sequence"/>
</dbReference>
<dbReference type="InterPro" id="IPR018799">
    <property type="entry name" value="TRAF3IP1"/>
</dbReference>
<dbReference type="GO" id="GO:0070507">
    <property type="term" value="P:regulation of microtubule cytoskeleton organization"/>
    <property type="evidence" value="ECO:0007669"/>
    <property type="project" value="TreeGrafter"/>
</dbReference>
<dbReference type="GO" id="GO:0045184">
    <property type="term" value="P:establishment of protein localization"/>
    <property type="evidence" value="ECO:0007669"/>
    <property type="project" value="EnsemblMetazoa"/>
</dbReference>
<dbReference type="GO" id="GO:0042073">
    <property type="term" value="P:intraciliary transport"/>
    <property type="evidence" value="ECO:0007669"/>
    <property type="project" value="EnsemblMetazoa"/>
</dbReference>
<evidence type="ECO:0000256" key="5">
    <source>
        <dbReference type="ARBA" id="ARBA00023054"/>
    </source>
</evidence>
<evidence type="ECO:0000256" key="1">
    <source>
        <dbReference type="ARBA" id="ARBA00004120"/>
    </source>
</evidence>
<keyword evidence="4" id="KW-0970">Cilium biogenesis/degradation</keyword>
<evidence type="ECO:0000256" key="9">
    <source>
        <dbReference type="SAM" id="Coils"/>
    </source>
</evidence>
<evidence type="ECO:0000259" key="12">
    <source>
        <dbReference type="Pfam" id="PF17749"/>
    </source>
</evidence>
<evidence type="ECO:0000256" key="8">
    <source>
        <dbReference type="ARBA" id="ARBA00043971"/>
    </source>
</evidence>
<feature type="compositionally biased region" description="Basic and acidic residues" evidence="10">
    <location>
        <begin position="145"/>
        <end position="175"/>
    </location>
</feature>
<protein>
    <recommendedName>
        <fullName evidence="15">TRAF3-interacting protein 1 N-terminal domain-containing protein</fullName>
    </recommendedName>
</protein>
<keyword evidence="5 9" id="KW-0175">Coiled coil</keyword>
<dbReference type="InterPro" id="IPR040468">
    <property type="entry name" value="TRAF3IP1_N"/>
</dbReference>
<dbReference type="GO" id="GO:1905515">
    <property type="term" value="P:non-motile cilium assembly"/>
    <property type="evidence" value="ECO:0007669"/>
    <property type="project" value="EnsemblMetazoa"/>
</dbReference>
<feature type="coiled-coil region" evidence="9">
    <location>
        <begin position="449"/>
        <end position="515"/>
    </location>
</feature>
<comment type="subcellular location">
    <subcellularLocation>
        <location evidence="2">Cytoplasm</location>
        <location evidence="2">Cytoskeleton</location>
        <location evidence="2">Cilium axoneme</location>
    </subcellularLocation>
    <subcellularLocation>
        <location evidence="1">Cytoplasm</location>
        <location evidence="1">Cytoskeleton</location>
        <location evidence="1">Cilium basal body</location>
    </subcellularLocation>
</comment>
<feature type="compositionally biased region" description="Polar residues" evidence="10">
    <location>
        <begin position="108"/>
        <end position="117"/>
    </location>
</feature>
<sequence length="530" mass="59948">MSIEETQKIFKDIIQKPNLTEQLLLKPPFKFIVDIVNNVIHSTGYLKNEFSDEELSKAGSDKQTKIAFLEKLIAILDDGSLENVKASKIITGKSPEETNKMLQKLGTNATNFLSGNQTSTKKIKKSKSSSEVNKDGKSKTKKSKKTDPEAQSSEKPEHSVDQKASETTEKNEKKKSSSKKRHTSSDRQSSKKSSKNSESAEVKKESTKKTKKDPSKRILKHADSMIAINGDDPQTPNNDMDAQLDEGYEETEISEPQEQNTVENEMQQLNSPSELQLPSIKVEDSDVDDGLRMVNIERQNVVRESPGTAHGRPMTSMKRPGTAASRAAPPKLKKKQIATIDVVNPNIQLKSEIISDTVDSTAEKDDHFIMENENEESTNFSTLTDETDRGALVQKIMEKKTEIEDVASQKQSEKTEAEKIDSVEKEKIKNLRDKLQDLTRSAYPLARLFDFANENIESMVKELERWRSEQRHKEQEDQNIKAAGFANSNRFFFIITNLQKEIELTKEELIKARGRVLNNESRIRQFISNI</sequence>
<evidence type="ECO:0000259" key="11">
    <source>
        <dbReference type="Pfam" id="PF10243"/>
    </source>
</evidence>
<feature type="domain" description="TRAF3-interacting protein 1 N-terminal" evidence="11">
    <location>
        <begin position="3"/>
        <end position="110"/>
    </location>
</feature>
<feature type="compositionally biased region" description="Polar residues" evidence="10">
    <location>
        <begin position="256"/>
        <end position="276"/>
    </location>
</feature>
<feature type="compositionally biased region" description="Acidic residues" evidence="10">
    <location>
        <begin position="242"/>
        <end position="255"/>
    </location>
</feature>
<reference evidence="13" key="2">
    <citation type="submission" date="2022-06" db="UniProtKB">
        <authorList>
            <consortium name="EnsemblMetazoa"/>
        </authorList>
    </citation>
    <scope>IDENTIFICATION</scope>
    <source>
        <strain evidence="13">DF5081</strain>
    </source>
</reference>
<dbReference type="Gene3D" id="1.10.418.50">
    <property type="entry name" value="Microtubule-binding protein MIP-T3"/>
    <property type="match status" value="1"/>
</dbReference>
<dbReference type="GO" id="GO:0065003">
    <property type="term" value="P:protein-containing complex assembly"/>
    <property type="evidence" value="ECO:0007669"/>
    <property type="project" value="EnsemblMetazoa"/>
</dbReference>
<evidence type="ECO:0000313" key="13">
    <source>
        <dbReference type="EnsemblMetazoa" id="CJA11321.1"/>
    </source>
</evidence>
<proteinExistence type="inferred from homology"/>
<dbReference type="GO" id="GO:0055088">
    <property type="term" value="P:lipid homeostasis"/>
    <property type="evidence" value="ECO:0007669"/>
    <property type="project" value="EnsemblMetazoa"/>
</dbReference>
<accession>A0A8R1DTN5</accession>
<keyword evidence="14" id="KW-1185">Reference proteome</keyword>
<dbReference type="GO" id="GO:0006935">
    <property type="term" value="P:chemotaxis"/>
    <property type="evidence" value="ECO:0007669"/>
    <property type="project" value="EnsemblMetazoa"/>
</dbReference>
<dbReference type="AlphaFoldDB" id="A0A8R1DTN5"/>
<organism evidence="13 14">
    <name type="scientific">Caenorhabditis japonica</name>
    <dbReference type="NCBI Taxonomy" id="281687"/>
    <lineage>
        <taxon>Eukaryota</taxon>
        <taxon>Metazoa</taxon>
        <taxon>Ecdysozoa</taxon>
        <taxon>Nematoda</taxon>
        <taxon>Chromadorea</taxon>
        <taxon>Rhabditida</taxon>
        <taxon>Rhabditina</taxon>
        <taxon>Rhabditomorpha</taxon>
        <taxon>Rhabditoidea</taxon>
        <taxon>Rhabditidae</taxon>
        <taxon>Peloderinae</taxon>
        <taxon>Caenorhabditis</taxon>
    </lineage>
</organism>
<feature type="compositionally biased region" description="Basic and acidic residues" evidence="10">
    <location>
        <begin position="198"/>
        <end position="223"/>
    </location>
</feature>
<evidence type="ECO:0000313" key="14">
    <source>
        <dbReference type="Proteomes" id="UP000005237"/>
    </source>
</evidence>
<dbReference type="GO" id="GO:0008306">
    <property type="term" value="P:associative learning"/>
    <property type="evidence" value="ECO:0007669"/>
    <property type="project" value="EnsemblMetazoa"/>
</dbReference>
<dbReference type="GO" id="GO:0008017">
    <property type="term" value="F:microtubule binding"/>
    <property type="evidence" value="ECO:0007669"/>
    <property type="project" value="InterPro"/>
</dbReference>
<dbReference type="GO" id="GO:0036064">
    <property type="term" value="C:ciliary basal body"/>
    <property type="evidence" value="ECO:0007669"/>
    <property type="project" value="EnsemblMetazoa"/>
</dbReference>
<dbReference type="InterPro" id="IPR041476">
    <property type="entry name" value="TRAF3IP1_C"/>
</dbReference>
<dbReference type="GO" id="GO:0005930">
    <property type="term" value="C:axoneme"/>
    <property type="evidence" value="ECO:0007669"/>
    <property type="project" value="UniProtKB-SubCell"/>
</dbReference>
<dbReference type="GO" id="GO:0030992">
    <property type="term" value="C:intraciliary transport particle B"/>
    <property type="evidence" value="ECO:0007669"/>
    <property type="project" value="EnsemblMetazoa"/>
</dbReference>
<comment type="similarity">
    <text evidence="8">Belongs to the TRAF3IP1 family.</text>
</comment>
<dbReference type="OMA" id="MEEWCLE"/>
<evidence type="ECO:0000256" key="2">
    <source>
        <dbReference type="ARBA" id="ARBA00004430"/>
    </source>
</evidence>
<evidence type="ECO:0000256" key="4">
    <source>
        <dbReference type="ARBA" id="ARBA00022794"/>
    </source>
</evidence>
<keyword evidence="6" id="KW-0206">Cytoskeleton</keyword>
<dbReference type="EnsemblMetazoa" id="CJA11321.1">
    <property type="protein sequence ID" value="CJA11321.1"/>
    <property type="gene ID" value="WBGene00130525"/>
</dbReference>
<feature type="region of interest" description="Disordered" evidence="10">
    <location>
        <begin position="108"/>
        <end position="333"/>
    </location>
</feature>
<evidence type="ECO:0000256" key="10">
    <source>
        <dbReference type="SAM" id="MobiDB-lite"/>
    </source>
</evidence>
<feature type="domain" description="TRAF3-interacting protein 1 C-terminal" evidence="12">
    <location>
        <begin position="385"/>
        <end position="530"/>
    </location>
</feature>
<dbReference type="PANTHER" id="PTHR31363">
    <property type="entry name" value="TRAF3-INTERACTING PROTEIN 1"/>
    <property type="match status" value="1"/>
</dbReference>
<dbReference type="Pfam" id="PF10243">
    <property type="entry name" value="MIP-T3"/>
    <property type="match status" value="1"/>
</dbReference>
<dbReference type="PANTHER" id="PTHR31363:SF0">
    <property type="entry name" value="TRAF3-INTERACTING PROTEIN 1"/>
    <property type="match status" value="1"/>
</dbReference>
<evidence type="ECO:0000256" key="6">
    <source>
        <dbReference type="ARBA" id="ARBA00023212"/>
    </source>
</evidence>
<dbReference type="Pfam" id="PF17749">
    <property type="entry name" value="MIP-T3_C"/>
    <property type="match status" value="1"/>
</dbReference>
<keyword evidence="3" id="KW-0963">Cytoplasm</keyword>
<keyword evidence="7" id="KW-0966">Cell projection</keyword>
<evidence type="ECO:0000256" key="7">
    <source>
        <dbReference type="ARBA" id="ARBA00023273"/>
    </source>
</evidence>
<reference evidence="14" key="1">
    <citation type="submission" date="2010-08" db="EMBL/GenBank/DDBJ databases">
        <authorList>
            <consortium name="Caenorhabditis japonica Sequencing Consortium"/>
            <person name="Wilson R.K."/>
        </authorList>
    </citation>
    <scope>NUCLEOTIDE SEQUENCE [LARGE SCALE GENOMIC DNA]</scope>
    <source>
        <strain evidence="14">DF5081</strain>
    </source>
</reference>
<dbReference type="InterPro" id="IPR042576">
    <property type="entry name" value="TRAF3IP1_N_sf"/>
</dbReference>
<name>A0A8R1DTN5_CAEJA</name>
<dbReference type="GO" id="GO:0006972">
    <property type="term" value="P:hyperosmotic response"/>
    <property type="evidence" value="ECO:0007669"/>
    <property type="project" value="EnsemblMetazoa"/>
</dbReference>
<dbReference type="GO" id="GO:0043053">
    <property type="term" value="P:dauer entry"/>
    <property type="evidence" value="ECO:0007669"/>
    <property type="project" value="EnsemblMetazoa"/>
</dbReference>
<evidence type="ECO:0008006" key="15">
    <source>
        <dbReference type="Google" id="ProtNLM"/>
    </source>
</evidence>